<reference evidence="6" key="1">
    <citation type="submission" date="2025-08" db="UniProtKB">
        <authorList>
            <consortium name="Ensembl"/>
        </authorList>
    </citation>
    <scope>IDENTIFICATION</scope>
</reference>
<protein>
    <recommendedName>
        <fullName evidence="3">Ashwin</fullName>
    </recommendedName>
</protein>
<dbReference type="AlphaFoldDB" id="A0A3Q2T9G0"/>
<dbReference type="PANTHER" id="PTHR28359">
    <property type="entry name" value="ASHWIN"/>
    <property type="match status" value="1"/>
</dbReference>
<dbReference type="GO" id="GO:0048598">
    <property type="term" value="P:embryonic morphogenesis"/>
    <property type="evidence" value="ECO:0007669"/>
    <property type="project" value="InterPro"/>
</dbReference>
<evidence type="ECO:0000313" key="7">
    <source>
        <dbReference type="Proteomes" id="UP000265000"/>
    </source>
</evidence>
<dbReference type="PANTHER" id="PTHR28359:SF1">
    <property type="entry name" value="ASHWIN"/>
    <property type="match status" value="1"/>
</dbReference>
<keyword evidence="4" id="KW-0539">Nucleus</keyword>
<dbReference type="GO" id="GO:0072669">
    <property type="term" value="C:tRNA-splicing ligase complex"/>
    <property type="evidence" value="ECO:0007669"/>
    <property type="project" value="InterPro"/>
</dbReference>
<dbReference type="GeneTree" id="ENSGT00390000007488"/>
<feature type="compositionally biased region" description="Basic and acidic residues" evidence="5">
    <location>
        <begin position="168"/>
        <end position="180"/>
    </location>
</feature>
<dbReference type="Pfam" id="PF15323">
    <property type="entry name" value="Ashwin"/>
    <property type="match status" value="1"/>
</dbReference>
<evidence type="ECO:0000313" key="6">
    <source>
        <dbReference type="Ensembl" id="ENSFHEP00000011620.1"/>
    </source>
</evidence>
<evidence type="ECO:0000256" key="4">
    <source>
        <dbReference type="ARBA" id="ARBA00023242"/>
    </source>
</evidence>
<name>A0A3Q2T9G0_FUNHE</name>
<proteinExistence type="inferred from homology"/>
<comment type="similarity">
    <text evidence="2">Belongs to the ashwin family.</text>
</comment>
<dbReference type="STRING" id="8078.ENSFHEP00000011620"/>
<organism evidence="6 7">
    <name type="scientific">Fundulus heteroclitus</name>
    <name type="common">Killifish</name>
    <name type="synonym">Mummichog</name>
    <dbReference type="NCBI Taxonomy" id="8078"/>
    <lineage>
        <taxon>Eukaryota</taxon>
        <taxon>Metazoa</taxon>
        <taxon>Chordata</taxon>
        <taxon>Craniata</taxon>
        <taxon>Vertebrata</taxon>
        <taxon>Euteleostomi</taxon>
        <taxon>Actinopterygii</taxon>
        <taxon>Neopterygii</taxon>
        <taxon>Teleostei</taxon>
        <taxon>Neoteleostei</taxon>
        <taxon>Acanthomorphata</taxon>
        <taxon>Ovalentaria</taxon>
        <taxon>Atherinomorphae</taxon>
        <taxon>Cyprinodontiformes</taxon>
        <taxon>Fundulidae</taxon>
        <taxon>Fundulus</taxon>
    </lineage>
</organism>
<comment type="subcellular location">
    <subcellularLocation>
        <location evidence="1">Nucleus</location>
    </subcellularLocation>
</comment>
<evidence type="ECO:0000256" key="1">
    <source>
        <dbReference type="ARBA" id="ARBA00004123"/>
    </source>
</evidence>
<accession>A0A3Q2T9G0</accession>
<dbReference type="Ensembl" id="ENSFHET00000018665.1">
    <property type="protein sequence ID" value="ENSFHEP00000011620.1"/>
    <property type="gene ID" value="ENSFHEG00000013093.1"/>
</dbReference>
<feature type="compositionally biased region" description="Low complexity" evidence="5">
    <location>
        <begin position="158"/>
        <end position="167"/>
    </location>
</feature>
<feature type="region of interest" description="Disordered" evidence="5">
    <location>
        <begin position="70"/>
        <end position="102"/>
    </location>
</feature>
<evidence type="ECO:0000256" key="2">
    <source>
        <dbReference type="ARBA" id="ARBA00007855"/>
    </source>
</evidence>
<feature type="compositionally biased region" description="Basic and acidic residues" evidence="5">
    <location>
        <begin position="74"/>
        <end position="94"/>
    </location>
</feature>
<sequence length="216" mass="24126">MAAARGENKQSVSTSDADLLLHPELLSQDFLQLILRERNVGTRGCEDRDRLTELYLRHVIPLPQRALPNSRWGRRMESSRGRQSAAEHRSERGKKEKKKTSAFYKQMKRPLIVFDGKSSQSGPLKVKKPEGTPGTTAVTDRLKRPPAANLSNPIRKLSGTSSSSSTHHSSDTANLKRDADTSVGHSSHQWTVSVVSMLFALKSPEVKKKIQHITWP</sequence>
<feature type="region of interest" description="Disordered" evidence="5">
    <location>
        <begin position="114"/>
        <end position="181"/>
    </location>
</feature>
<reference evidence="6" key="2">
    <citation type="submission" date="2025-09" db="UniProtKB">
        <authorList>
            <consortium name="Ensembl"/>
        </authorList>
    </citation>
    <scope>IDENTIFICATION</scope>
</reference>
<dbReference type="InterPro" id="IPR024887">
    <property type="entry name" value="Ashwin"/>
</dbReference>
<dbReference type="Proteomes" id="UP000265000">
    <property type="component" value="Unplaced"/>
</dbReference>
<keyword evidence="7" id="KW-1185">Reference proteome</keyword>
<dbReference type="GO" id="GO:0005634">
    <property type="term" value="C:nucleus"/>
    <property type="evidence" value="ECO:0007669"/>
    <property type="project" value="UniProtKB-SubCell"/>
</dbReference>
<evidence type="ECO:0000256" key="3">
    <source>
        <dbReference type="ARBA" id="ARBA00015134"/>
    </source>
</evidence>
<evidence type="ECO:0000256" key="5">
    <source>
        <dbReference type="SAM" id="MobiDB-lite"/>
    </source>
</evidence>